<dbReference type="PANTHER" id="PTHR42831">
    <property type="entry name" value="FE-S PROTEIN MATURATION AUXILIARY FACTOR YITW"/>
    <property type="match status" value="1"/>
</dbReference>
<dbReference type="InterPro" id="IPR034904">
    <property type="entry name" value="FSCA_dom_sf"/>
</dbReference>
<sequence>MNSPADTAPAAARFPYDGPEHLRAPLAAALSRVVDPEISMNIVDVGLVYGVMVDAATAHVRITMTSAACPVIELIMEEAEAELDKVVPPELQIRVELVWEPPWSPERMSPGAKRFMGW</sequence>
<dbReference type="AlphaFoldDB" id="A0A561C3A2"/>
<name>A0A561C3A2_9BURK</name>
<dbReference type="SUPFAM" id="SSF117916">
    <property type="entry name" value="Fe-S cluster assembly (FSCA) domain-like"/>
    <property type="match status" value="1"/>
</dbReference>
<protein>
    <submittedName>
        <fullName evidence="2">Metal-sulfur cluster biosynthetic enzyme</fullName>
    </submittedName>
</protein>
<reference evidence="2 3" key="1">
    <citation type="submission" date="2019-06" db="EMBL/GenBank/DDBJ databases">
        <title>Sorghum-associated microbial communities from plants grown in Nebraska, USA.</title>
        <authorList>
            <person name="Schachtman D."/>
        </authorList>
    </citation>
    <scope>NUCLEOTIDE SEQUENCE [LARGE SCALE GENOMIC DNA]</scope>
    <source>
        <strain evidence="2 3">T529</strain>
    </source>
</reference>
<evidence type="ECO:0000259" key="1">
    <source>
        <dbReference type="Pfam" id="PF01883"/>
    </source>
</evidence>
<dbReference type="Gene3D" id="3.30.300.130">
    <property type="entry name" value="Fe-S cluster assembly (FSCA)"/>
    <property type="match status" value="1"/>
</dbReference>
<evidence type="ECO:0000313" key="3">
    <source>
        <dbReference type="Proteomes" id="UP000319722"/>
    </source>
</evidence>
<dbReference type="RefSeq" id="WP_145744214.1">
    <property type="nucleotide sequence ID" value="NZ_VIVL01000005.1"/>
</dbReference>
<dbReference type="PANTHER" id="PTHR42831:SF1">
    <property type="entry name" value="FE-S PROTEIN MATURATION AUXILIARY FACTOR YITW"/>
    <property type="match status" value="1"/>
</dbReference>
<dbReference type="OrthoDB" id="9805360at2"/>
<comment type="caution">
    <text evidence="2">The sequence shown here is derived from an EMBL/GenBank/DDBJ whole genome shotgun (WGS) entry which is preliminary data.</text>
</comment>
<evidence type="ECO:0000313" key="2">
    <source>
        <dbReference type="EMBL" id="TWD85675.1"/>
    </source>
</evidence>
<gene>
    <name evidence="2" type="ORF">FB547_105187</name>
</gene>
<dbReference type="EMBL" id="VIVL01000005">
    <property type="protein sequence ID" value="TWD85675.1"/>
    <property type="molecule type" value="Genomic_DNA"/>
</dbReference>
<dbReference type="Pfam" id="PF01883">
    <property type="entry name" value="FeS_assembly_P"/>
    <property type="match status" value="1"/>
</dbReference>
<dbReference type="InterPro" id="IPR052339">
    <property type="entry name" value="Fe-S_Maturation_MIP18"/>
</dbReference>
<dbReference type="InterPro" id="IPR002744">
    <property type="entry name" value="MIP18-like"/>
</dbReference>
<accession>A0A561C3A2</accession>
<proteinExistence type="predicted"/>
<dbReference type="Proteomes" id="UP000319722">
    <property type="component" value="Unassembled WGS sequence"/>
</dbReference>
<feature type="domain" description="MIP18 family-like" evidence="1">
    <location>
        <begin position="27"/>
        <end position="89"/>
    </location>
</feature>
<organism evidence="2 3">
    <name type="scientific">Variovorax beijingensis</name>
    <dbReference type="NCBI Taxonomy" id="2496117"/>
    <lineage>
        <taxon>Bacteria</taxon>
        <taxon>Pseudomonadati</taxon>
        <taxon>Pseudomonadota</taxon>
        <taxon>Betaproteobacteria</taxon>
        <taxon>Burkholderiales</taxon>
        <taxon>Comamonadaceae</taxon>
        <taxon>Variovorax</taxon>
    </lineage>
</organism>